<feature type="domain" description="Aldehyde dehydrogenase" evidence="6">
    <location>
        <begin position="20"/>
        <end position="473"/>
    </location>
</feature>
<comment type="similarity">
    <text evidence="1 5">Belongs to the aldehyde dehydrogenase family.</text>
</comment>
<sequence>MDLPLATSLIDGAPDRAQHGHRLEVIDPATELPLCELEEADAPAVDRAVRSARRAFSGWSRMGTDQRNDILYAIHDRLIAEAEPLAELEARTTGLPIRTLAGLVRRAAINFRSFAEVASTLSGESYSQNPDYLTYVTREPKGVAALISPWNAPLALSSMRIATCIAFGNTCVLKPSEYTPQSVLRMVELMHEAGLPDGVVNVVNGRGGVTGAALVDHAEIDMVGFTGGTATGRHIMAAAGRRLKPSIMELGGKSAAIVCADADFERALDGTLAGIYASNGQQCLGSSRILVDRRIADRFIAEFVRRTKAMRIGSPVDPTTEMGPLAFKAHHDRVLSYLDVAASDGAEVLCGGGRPEGLDKGWYMEPIAVLAKDNASRVCQDEIFGPFASFLIFDTLDQAIEIANASDFGLVAYAWTSDLGAAMRCSREIRAGTIWINTPMMRELRAPFGGFKDSGTGRDGATSSADFFTELKTTSIALRDVALPQFGAAAKE</sequence>
<dbReference type="Pfam" id="PF00171">
    <property type="entry name" value="Aldedh"/>
    <property type="match status" value="1"/>
</dbReference>
<evidence type="ECO:0000313" key="7">
    <source>
        <dbReference type="EMBL" id="KMS56183.1"/>
    </source>
</evidence>
<dbReference type="EC" id="1.2.1.8" evidence="7"/>
<dbReference type="PATRIC" id="fig|1114963.3.peg.1724"/>
<dbReference type="InterPro" id="IPR016163">
    <property type="entry name" value="Ald_DH_C"/>
</dbReference>
<dbReference type="InterPro" id="IPR016161">
    <property type="entry name" value="Ald_DH/histidinol_DH"/>
</dbReference>
<dbReference type="AlphaFoldDB" id="A0A0J7XY21"/>
<organism evidence="7 8">
    <name type="scientific">Novosphingobium barchaimii LL02</name>
    <dbReference type="NCBI Taxonomy" id="1114963"/>
    <lineage>
        <taxon>Bacteria</taxon>
        <taxon>Pseudomonadati</taxon>
        <taxon>Pseudomonadota</taxon>
        <taxon>Alphaproteobacteria</taxon>
        <taxon>Sphingomonadales</taxon>
        <taxon>Sphingomonadaceae</taxon>
        <taxon>Novosphingobium</taxon>
    </lineage>
</organism>
<reference evidence="7 8" key="1">
    <citation type="journal article" date="2015" name="G3 (Bethesda)">
        <title>Insights into Ongoing Evolution of the Hexachlorocyclohexane Catabolic Pathway from Comparative Genomics of Ten Sphingomonadaceae Strains.</title>
        <authorList>
            <person name="Pearce S.L."/>
            <person name="Oakeshott J.G."/>
            <person name="Pandey G."/>
        </authorList>
    </citation>
    <scope>NUCLEOTIDE SEQUENCE [LARGE SCALE GENOMIC DNA]</scope>
    <source>
        <strain evidence="7 8">LL02</strain>
    </source>
</reference>
<dbReference type="FunFam" id="3.40.309.10:FF:000012">
    <property type="entry name" value="Betaine aldehyde dehydrogenase"/>
    <property type="match status" value="1"/>
</dbReference>
<proteinExistence type="inferred from homology"/>
<dbReference type="Gene3D" id="3.40.605.10">
    <property type="entry name" value="Aldehyde Dehydrogenase, Chain A, domain 1"/>
    <property type="match status" value="1"/>
</dbReference>
<dbReference type="PROSITE" id="PS00070">
    <property type="entry name" value="ALDEHYDE_DEHYDR_CYS"/>
    <property type="match status" value="1"/>
</dbReference>
<evidence type="ECO:0000256" key="3">
    <source>
        <dbReference type="ARBA" id="ARBA00023027"/>
    </source>
</evidence>
<evidence type="ECO:0000313" key="8">
    <source>
        <dbReference type="Proteomes" id="UP000052268"/>
    </source>
</evidence>
<dbReference type="InterPro" id="IPR016162">
    <property type="entry name" value="Ald_DH_N"/>
</dbReference>
<dbReference type="PROSITE" id="PS00687">
    <property type="entry name" value="ALDEHYDE_DEHYDR_GLU"/>
    <property type="match status" value="1"/>
</dbReference>
<dbReference type="RefSeq" id="WP_059151044.1">
    <property type="nucleotide sequence ID" value="NZ_KQ130453.1"/>
</dbReference>
<accession>A0A0J7XY21</accession>
<dbReference type="Gene3D" id="3.40.309.10">
    <property type="entry name" value="Aldehyde Dehydrogenase, Chain A, domain 2"/>
    <property type="match status" value="1"/>
</dbReference>
<dbReference type="Proteomes" id="UP000052268">
    <property type="component" value="Unassembled WGS sequence"/>
</dbReference>
<evidence type="ECO:0000259" key="6">
    <source>
        <dbReference type="Pfam" id="PF00171"/>
    </source>
</evidence>
<evidence type="ECO:0000256" key="5">
    <source>
        <dbReference type="RuleBase" id="RU003345"/>
    </source>
</evidence>
<dbReference type="InterPro" id="IPR016160">
    <property type="entry name" value="Ald_DH_CS_CYS"/>
</dbReference>
<comment type="caution">
    <text evidence="7">The sequence shown here is derived from an EMBL/GenBank/DDBJ whole genome shotgun (WGS) entry which is preliminary data.</text>
</comment>
<keyword evidence="8" id="KW-1185">Reference proteome</keyword>
<gene>
    <name evidence="7" type="ORF">V474_14535</name>
</gene>
<dbReference type="PANTHER" id="PTHR43720">
    <property type="entry name" value="2-AMINOMUCONIC SEMIALDEHYDE DEHYDROGENASE"/>
    <property type="match status" value="1"/>
</dbReference>
<evidence type="ECO:0000256" key="2">
    <source>
        <dbReference type="ARBA" id="ARBA00023002"/>
    </source>
</evidence>
<protein>
    <submittedName>
        <fullName evidence="7">Betaine-aldehyde dehydrogenase</fullName>
        <ecNumber evidence="7">1.2.1.8</ecNumber>
    </submittedName>
</protein>
<dbReference type="OrthoDB" id="9802947at2"/>
<keyword evidence="2 5" id="KW-0560">Oxidoreductase</keyword>
<dbReference type="PANTHER" id="PTHR43720:SF2">
    <property type="entry name" value="2-AMINOMUCONIC SEMIALDEHYDE DEHYDROGENASE"/>
    <property type="match status" value="1"/>
</dbReference>
<evidence type="ECO:0000256" key="1">
    <source>
        <dbReference type="ARBA" id="ARBA00009986"/>
    </source>
</evidence>
<keyword evidence="3" id="KW-0520">NAD</keyword>
<dbReference type="CDD" id="cd07093">
    <property type="entry name" value="ALDH_F8_HMSADH"/>
    <property type="match status" value="1"/>
</dbReference>
<feature type="active site" evidence="4">
    <location>
        <position position="249"/>
    </location>
</feature>
<dbReference type="GO" id="GO:0008802">
    <property type="term" value="F:betaine-aldehyde dehydrogenase (NAD+) activity"/>
    <property type="evidence" value="ECO:0007669"/>
    <property type="project" value="UniProtKB-EC"/>
</dbReference>
<evidence type="ECO:0000256" key="4">
    <source>
        <dbReference type="PROSITE-ProRule" id="PRU10007"/>
    </source>
</evidence>
<name>A0A0J7XY21_9SPHN</name>
<dbReference type="InterPro" id="IPR015590">
    <property type="entry name" value="Aldehyde_DH_dom"/>
</dbReference>
<dbReference type="FunFam" id="3.40.605.10:FF:000007">
    <property type="entry name" value="NAD/NADP-dependent betaine aldehyde dehydrogenase"/>
    <property type="match status" value="1"/>
</dbReference>
<dbReference type="InterPro" id="IPR029510">
    <property type="entry name" value="Ald_DH_CS_GLU"/>
</dbReference>
<dbReference type="SUPFAM" id="SSF53720">
    <property type="entry name" value="ALDH-like"/>
    <property type="match status" value="1"/>
</dbReference>
<dbReference type="EMBL" id="JACU01000004">
    <property type="protein sequence ID" value="KMS56183.1"/>
    <property type="molecule type" value="Genomic_DNA"/>
</dbReference>